<feature type="transmembrane region" description="Helical" evidence="1">
    <location>
        <begin position="69"/>
        <end position="91"/>
    </location>
</feature>
<evidence type="ECO:0000256" key="1">
    <source>
        <dbReference type="SAM" id="Phobius"/>
    </source>
</evidence>
<protein>
    <submittedName>
        <fullName evidence="2">Uncharacterized protein</fullName>
    </submittedName>
</protein>
<accession>A0ABR1TA14</accession>
<comment type="caution">
    <text evidence="2">The sequence shown here is derived from an EMBL/GenBank/DDBJ whole genome shotgun (WGS) entry which is preliminary data.</text>
</comment>
<keyword evidence="1" id="KW-1133">Transmembrane helix</keyword>
<keyword evidence="1" id="KW-0812">Transmembrane</keyword>
<reference evidence="2 3" key="1">
    <citation type="submission" date="2023-01" db="EMBL/GenBank/DDBJ databases">
        <title>Analysis of 21 Apiospora genomes using comparative genomics revels a genus with tremendous synthesis potential of carbohydrate active enzymes and secondary metabolites.</title>
        <authorList>
            <person name="Sorensen T."/>
        </authorList>
    </citation>
    <scope>NUCLEOTIDE SEQUENCE [LARGE SCALE GENOMIC DNA]</scope>
    <source>
        <strain evidence="2 3">CBS 33761</strain>
    </source>
</reference>
<dbReference type="Proteomes" id="UP001444661">
    <property type="component" value="Unassembled WGS sequence"/>
</dbReference>
<name>A0ABR1TA14_9PEZI</name>
<dbReference type="PANTHER" id="PTHR35394">
    <property type="entry name" value="DUF3176 DOMAIN-CONTAINING PROTEIN"/>
    <property type="match status" value="1"/>
</dbReference>
<gene>
    <name evidence="2" type="ORF">PG993_005881</name>
</gene>
<sequence>MSAQSKPHMSLRSEPVEYSGHMQQYAPGQVSPIPEYELLSRSQDGASVEAAAAKYPPERRRRCSRSPAWLLEILSISASVGCMIGVIVILSQMRDQPLSSWTLVLNLNSSIAVLITALKSTAMLAVASCISQNKWQFFRRRRARLRQLDTFDEASRGPLGAFRLLWSLRWSRFDIALVGAVVTIVVLGVDTFAQQVLRFEQRVDPVANNGTALFMVTDTYDGGARSREQSNIPTVAKASTVDTAMQGAIYRGLYNTASSQPFNCSSQCVWPSVTRSLGFASQCEDVTARSLTTLKHTAFPNGTHSQVVVTPGNITLNYMNSPSSFNPVIVVAAKDLTPKRFNAGTVYTPEFARVGILRMRDSIVDEHDYWFLGANVTEIFECTVRFTTYEYSDIRTAGSKLAIGSTKETELGPGYKYDMDTRKNRWFAVFNQTQNMSPFTIGTADMGALADFYTTNRFSGSIFDGESPPASSGMGTAFLKGNIPAVFDNMAQSMTDHLRSGYSNVQPVSGKTLVSVTIVRVYWVWLSLPLGVLALAILLLVATIWDSWDSRDRLWKSSVVAALYHNVVPRTGSGGVLYTDLQSVRHLDKLAEETSLVYS</sequence>
<evidence type="ECO:0000313" key="3">
    <source>
        <dbReference type="Proteomes" id="UP001444661"/>
    </source>
</evidence>
<feature type="transmembrane region" description="Helical" evidence="1">
    <location>
        <begin position="111"/>
        <end position="131"/>
    </location>
</feature>
<feature type="transmembrane region" description="Helical" evidence="1">
    <location>
        <begin position="173"/>
        <end position="193"/>
    </location>
</feature>
<proteinExistence type="predicted"/>
<dbReference type="PANTHER" id="PTHR35394:SF5">
    <property type="entry name" value="DUF3176 DOMAIN-CONTAINING PROTEIN"/>
    <property type="match status" value="1"/>
</dbReference>
<dbReference type="InterPro" id="IPR021514">
    <property type="entry name" value="DUF3176"/>
</dbReference>
<dbReference type="Pfam" id="PF11374">
    <property type="entry name" value="DUF3176"/>
    <property type="match status" value="1"/>
</dbReference>
<feature type="transmembrane region" description="Helical" evidence="1">
    <location>
        <begin position="522"/>
        <end position="545"/>
    </location>
</feature>
<dbReference type="EMBL" id="JAQQWK010000004">
    <property type="protein sequence ID" value="KAK8043451.1"/>
    <property type="molecule type" value="Genomic_DNA"/>
</dbReference>
<organism evidence="2 3">
    <name type="scientific">Apiospora rasikravindrae</name>
    <dbReference type="NCBI Taxonomy" id="990691"/>
    <lineage>
        <taxon>Eukaryota</taxon>
        <taxon>Fungi</taxon>
        <taxon>Dikarya</taxon>
        <taxon>Ascomycota</taxon>
        <taxon>Pezizomycotina</taxon>
        <taxon>Sordariomycetes</taxon>
        <taxon>Xylariomycetidae</taxon>
        <taxon>Amphisphaeriales</taxon>
        <taxon>Apiosporaceae</taxon>
        <taxon>Apiospora</taxon>
    </lineage>
</organism>
<keyword evidence="1" id="KW-0472">Membrane</keyword>
<keyword evidence="3" id="KW-1185">Reference proteome</keyword>
<evidence type="ECO:0000313" key="2">
    <source>
        <dbReference type="EMBL" id="KAK8043451.1"/>
    </source>
</evidence>